<dbReference type="Gene3D" id="3.10.20.30">
    <property type="match status" value="1"/>
</dbReference>
<dbReference type="Gene3D" id="3.30.54.20">
    <property type="match status" value="1"/>
</dbReference>
<dbReference type="FunFam" id="3.30.930.10:FF:000002">
    <property type="entry name" value="Threonine--tRNA ligase"/>
    <property type="match status" value="1"/>
</dbReference>
<comment type="subunit">
    <text evidence="2 14">Homodimer.</text>
</comment>
<gene>
    <name evidence="14 17" type="primary">thrS</name>
    <name evidence="17" type="ORF">DI628_05345</name>
</gene>
<dbReference type="Pfam" id="PF02824">
    <property type="entry name" value="TGS"/>
    <property type="match status" value="1"/>
</dbReference>
<organism evidence="17 18">
    <name type="scientific">Blastochloris viridis</name>
    <name type="common">Rhodopseudomonas viridis</name>
    <dbReference type="NCBI Taxonomy" id="1079"/>
    <lineage>
        <taxon>Bacteria</taxon>
        <taxon>Pseudomonadati</taxon>
        <taxon>Pseudomonadota</taxon>
        <taxon>Alphaproteobacteria</taxon>
        <taxon>Hyphomicrobiales</taxon>
        <taxon>Blastochloridaceae</taxon>
        <taxon>Blastochloris</taxon>
    </lineage>
</organism>
<comment type="subcellular location">
    <subcellularLocation>
        <location evidence="14">Cytoplasm</location>
    </subcellularLocation>
</comment>
<dbReference type="Gene3D" id="3.30.980.10">
    <property type="entry name" value="Threonyl-trna Synthetase, Chain A, domain 2"/>
    <property type="match status" value="1"/>
</dbReference>
<dbReference type="InterPro" id="IPR012676">
    <property type="entry name" value="TGS-like"/>
</dbReference>
<feature type="binding site" evidence="14">
    <location>
        <position position="427"/>
    </location>
    <ligand>
        <name>Zn(2+)</name>
        <dbReference type="ChEBI" id="CHEBI:29105"/>
        <note>catalytic</note>
    </ligand>
</feature>
<dbReference type="InterPro" id="IPR036621">
    <property type="entry name" value="Anticodon-bd_dom_sf"/>
</dbReference>
<keyword evidence="4 14" id="KW-0820">tRNA-binding</keyword>
<evidence type="ECO:0000256" key="2">
    <source>
        <dbReference type="ARBA" id="ARBA00011738"/>
    </source>
</evidence>
<dbReference type="SUPFAM" id="SSF55186">
    <property type="entry name" value="ThrRS/AlaRS common domain"/>
    <property type="match status" value="1"/>
</dbReference>
<dbReference type="InterPro" id="IPR033728">
    <property type="entry name" value="ThrRS_core"/>
</dbReference>
<dbReference type="GO" id="GO:0005524">
    <property type="term" value="F:ATP binding"/>
    <property type="evidence" value="ECO:0007669"/>
    <property type="project" value="UniProtKB-UniRule"/>
</dbReference>
<dbReference type="InterPro" id="IPR045864">
    <property type="entry name" value="aa-tRNA-synth_II/BPL/LPL"/>
</dbReference>
<evidence type="ECO:0000256" key="3">
    <source>
        <dbReference type="ARBA" id="ARBA00022490"/>
    </source>
</evidence>
<evidence type="ECO:0000256" key="7">
    <source>
        <dbReference type="ARBA" id="ARBA00022741"/>
    </source>
</evidence>
<evidence type="ECO:0000256" key="5">
    <source>
        <dbReference type="ARBA" id="ARBA00022598"/>
    </source>
</evidence>
<sequence>MVRITLPDNSVKEFAATTTTGAEIAASIGAGLAKAAVAIEVNGVAQDLSEPIAQDAAVSIATAKNELGLDTLRHTLAAQVLALAIKEIYPGAKLAIGPTIDTGCYYDIEFATPLSSDDLPKIEERMKEIIKSGRAVVRELWEPEQLMMHFESTGDSYKSMIIQEAVAKGQTIDGKVSAYRQVGSEFAGKEFIDLCRGPHVPSLDKITLAFKLTNLAGAYWKGDSQNQQLTRIYCVAFASQKELDAYMTMREEAEKRDHRKLGRELELFHLQEEAPGQPFWHPKGWSIFLELETFIRQNLRRYDYREVNTPKLVSKGLYELSGHWQNYREDLFLTCDTVMQPIVEPASHDKAQASTLGDMAKNIDNIGIYSLKPMNCPCHVQVFKQGTKSYRDLPLRMSEFGSCMRNEAHGALHGLLRVTSLTQDDAHIFCTPEQMESEIIALCNLIDEVYEPLGFTDYTVKLATRPEKRVGSDELWDAAEKALEDACAKRGIPLVIAPGDGAFYGPKLEYHLRDAIGRTWQCGTVQVDFNTPQRMGAAYTNEAGERVAPVMIHRAILGTLERFIGILIEQYEGKFPTWLAPVQAMVIPITDGQNDYAEEVRKQLMNAQIVNATGGLRVEVDSSNDRMQKKILFAQQKKIPYMLVVGKQEAADGTVAIRLRDGTDLGAKPISWLIERLKAEVEGRADTPAVAKAA</sequence>
<feature type="domain" description="TGS" evidence="16">
    <location>
        <begin position="1"/>
        <end position="62"/>
    </location>
</feature>
<evidence type="ECO:0000256" key="12">
    <source>
        <dbReference type="ARBA" id="ARBA00023146"/>
    </source>
</evidence>
<dbReference type="Proteomes" id="UP000320948">
    <property type="component" value="Unassembled WGS sequence"/>
</dbReference>
<dbReference type="PANTHER" id="PTHR11451:SF44">
    <property type="entry name" value="THREONINE--TRNA LIGASE, CHLOROPLASTIC_MITOCHONDRIAL 2"/>
    <property type="match status" value="1"/>
</dbReference>
<evidence type="ECO:0000256" key="1">
    <source>
        <dbReference type="ARBA" id="ARBA00008226"/>
    </source>
</evidence>
<protein>
    <recommendedName>
        <fullName evidence="14">Threonine--tRNA ligase</fullName>
        <ecNumber evidence="14">6.1.1.3</ecNumber>
    </recommendedName>
    <alternativeName>
        <fullName evidence="14">Threonyl-tRNA synthetase</fullName>
        <shortName evidence="14">ThrRS</shortName>
    </alternativeName>
</protein>
<dbReference type="InterPro" id="IPR004095">
    <property type="entry name" value="TGS"/>
</dbReference>
<dbReference type="Gene3D" id="3.30.930.10">
    <property type="entry name" value="Bira Bifunctional Protein, Domain 2"/>
    <property type="match status" value="1"/>
</dbReference>
<accession>A0A6N4RFY3</accession>
<proteinExistence type="inferred from homology"/>
<evidence type="ECO:0000256" key="13">
    <source>
        <dbReference type="ARBA" id="ARBA00049515"/>
    </source>
</evidence>
<dbReference type="PRINTS" id="PR01047">
    <property type="entry name" value="TRNASYNTHTHR"/>
</dbReference>
<dbReference type="InterPro" id="IPR012675">
    <property type="entry name" value="Beta-grasp_dom_sf"/>
</dbReference>
<comment type="similarity">
    <text evidence="1 14">Belongs to the class-II aminoacyl-tRNA synthetase family.</text>
</comment>
<evidence type="ECO:0000313" key="18">
    <source>
        <dbReference type="Proteomes" id="UP000320948"/>
    </source>
</evidence>
<keyword evidence="10 14" id="KW-0694">RNA-binding</keyword>
<evidence type="ECO:0000256" key="10">
    <source>
        <dbReference type="ARBA" id="ARBA00022884"/>
    </source>
</evidence>
<dbReference type="InterPro" id="IPR012947">
    <property type="entry name" value="tRNA_SAD"/>
</dbReference>
<dbReference type="Pfam" id="PF00587">
    <property type="entry name" value="tRNA-synt_2b"/>
    <property type="match status" value="1"/>
</dbReference>
<evidence type="ECO:0000313" key="17">
    <source>
        <dbReference type="EMBL" id="TKW62044.1"/>
    </source>
</evidence>
<dbReference type="InterPro" id="IPR006195">
    <property type="entry name" value="aa-tRNA-synth_II"/>
</dbReference>
<comment type="catalytic activity">
    <reaction evidence="13 14">
        <text>tRNA(Thr) + L-threonine + ATP = L-threonyl-tRNA(Thr) + AMP + diphosphate + H(+)</text>
        <dbReference type="Rhea" id="RHEA:24624"/>
        <dbReference type="Rhea" id="RHEA-COMP:9670"/>
        <dbReference type="Rhea" id="RHEA-COMP:9704"/>
        <dbReference type="ChEBI" id="CHEBI:15378"/>
        <dbReference type="ChEBI" id="CHEBI:30616"/>
        <dbReference type="ChEBI" id="CHEBI:33019"/>
        <dbReference type="ChEBI" id="CHEBI:57926"/>
        <dbReference type="ChEBI" id="CHEBI:78442"/>
        <dbReference type="ChEBI" id="CHEBI:78534"/>
        <dbReference type="ChEBI" id="CHEBI:456215"/>
        <dbReference type="EC" id="6.1.1.3"/>
    </reaction>
</comment>
<dbReference type="InterPro" id="IPR002320">
    <property type="entry name" value="Thr-tRNA-ligase_IIa"/>
</dbReference>
<dbReference type="InterPro" id="IPR047246">
    <property type="entry name" value="ThrRS_anticodon"/>
</dbReference>
<dbReference type="InterPro" id="IPR004154">
    <property type="entry name" value="Anticodon-bd"/>
</dbReference>
<dbReference type="CDD" id="cd00860">
    <property type="entry name" value="ThrRS_anticodon"/>
    <property type="match status" value="1"/>
</dbReference>
<keyword evidence="7 14" id="KW-0547">Nucleotide-binding</keyword>
<dbReference type="GO" id="GO:0000049">
    <property type="term" value="F:tRNA binding"/>
    <property type="evidence" value="ECO:0007669"/>
    <property type="project" value="UniProtKB-KW"/>
</dbReference>
<dbReference type="Pfam" id="PF07973">
    <property type="entry name" value="tRNA_SAD"/>
    <property type="match status" value="1"/>
</dbReference>
<dbReference type="GO" id="GO:0004829">
    <property type="term" value="F:threonine-tRNA ligase activity"/>
    <property type="evidence" value="ECO:0007669"/>
    <property type="project" value="UniProtKB-UniRule"/>
</dbReference>
<dbReference type="SMART" id="SM00863">
    <property type="entry name" value="tRNA_SAD"/>
    <property type="match status" value="1"/>
</dbReference>
<evidence type="ECO:0000256" key="6">
    <source>
        <dbReference type="ARBA" id="ARBA00022723"/>
    </source>
</evidence>
<dbReference type="NCBIfam" id="TIGR00418">
    <property type="entry name" value="thrS"/>
    <property type="match status" value="1"/>
</dbReference>
<evidence type="ECO:0000259" key="16">
    <source>
        <dbReference type="PROSITE" id="PS51880"/>
    </source>
</evidence>
<dbReference type="FunFam" id="3.40.50.800:FF:000001">
    <property type="entry name" value="Threonine--tRNA ligase"/>
    <property type="match status" value="1"/>
</dbReference>
<dbReference type="PROSITE" id="PS51880">
    <property type="entry name" value="TGS"/>
    <property type="match status" value="1"/>
</dbReference>
<dbReference type="PANTHER" id="PTHR11451">
    <property type="entry name" value="THREONINE-TRNA LIGASE"/>
    <property type="match status" value="1"/>
</dbReference>
<dbReference type="AlphaFoldDB" id="A0A6N4RFY3"/>
<reference evidence="17 18" key="1">
    <citation type="journal article" date="2017" name="Nat. Commun.">
        <title>In situ click chemistry generation of cyclooxygenase-2 inhibitors.</title>
        <authorList>
            <person name="Bhardwaj A."/>
            <person name="Kaur J."/>
            <person name="Wuest M."/>
            <person name="Wuest F."/>
        </authorList>
    </citation>
    <scope>NUCLEOTIDE SEQUENCE [LARGE SCALE GENOMIC DNA]</scope>
    <source>
        <strain evidence="17">S2_018_000_R2_106</strain>
    </source>
</reference>
<dbReference type="Gene3D" id="3.40.50.800">
    <property type="entry name" value="Anticodon-binding domain"/>
    <property type="match status" value="1"/>
</dbReference>
<dbReference type="PROSITE" id="PS50862">
    <property type="entry name" value="AA_TRNA_LIGASE_II"/>
    <property type="match status" value="1"/>
</dbReference>
<feature type="binding site" evidence="14">
    <location>
        <position position="553"/>
    </location>
    <ligand>
        <name>Zn(2+)</name>
        <dbReference type="ChEBI" id="CHEBI:29105"/>
        <note>catalytic</note>
    </ligand>
</feature>
<dbReference type="GO" id="GO:0006435">
    <property type="term" value="P:threonyl-tRNA aminoacylation"/>
    <property type="evidence" value="ECO:0007669"/>
    <property type="project" value="UniProtKB-UniRule"/>
</dbReference>
<keyword evidence="6 14" id="KW-0479">Metal-binding</keyword>
<dbReference type="InterPro" id="IPR002314">
    <property type="entry name" value="aa-tRNA-synt_IIb"/>
</dbReference>
<keyword evidence="5 14" id="KW-0436">Ligase</keyword>
<evidence type="ECO:0000256" key="9">
    <source>
        <dbReference type="ARBA" id="ARBA00022840"/>
    </source>
</evidence>
<dbReference type="SUPFAM" id="SSF55681">
    <property type="entry name" value="Class II aaRS and biotin synthetases"/>
    <property type="match status" value="1"/>
</dbReference>
<dbReference type="HAMAP" id="MF_00184">
    <property type="entry name" value="Thr_tRNA_synth"/>
    <property type="match status" value="1"/>
</dbReference>
<keyword evidence="8 14" id="KW-0862">Zinc</keyword>
<name>A0A6N4RFY3_BLAVI</name>
<keyword evidence="12 14" id="KW-0030">Aminoacyl-tRNA synthetase</keyword>
<keyword evidence="3 14" id="KW-0963">Cytoplasm</keyword>
<dbReference type="GO" id="GO:0046872">
    <property type="term" value="F:metal ion binding"/>
    <property type="evidence" value="ECO:0007669"/>
    <property type="project" value="UniProtKB-KW"/>
</dbReference>
<dbReference type="SUPFAM" id="SSF52954">
    <property type="entry name" value="Class II aaRS ABD-related"/>
    <property type="match status" value="1"/>
</dbReference>
<evidence type="ECO:0000256" key="14">
    <source>
        <dbReference type="HAMAP-Rule" id="MF_00184"/>
    </source>
</evidence>
<evidence type="ECO:0000256" key="8">
    <source>
        <dbReference type="ARBA" id="ARBA00022833"/>
    </source>
</evidence>
<dbReference type="Pfam" id="PF03129">
    <property type="entry name" value="HGTP_anticodon"/>
    <property type="match status" value="1"/>
</dbReference>
<evidence type="ECO:0000256" key="4">
    <source>
        <dbReference type="ARBA" id="ARBA00022555"/>
    </source>
</evidence>
<dbReference type="CDD" id="cd01667">
    <property type="entry name" value="TGS_ThrRS"/>
    <property type="match status" value="1"/>
</dbReference>
<dbReference type="InterPro" id="IPR018163">
    <property type="entry name" value="Thr/Ala-tRNA-synth_IIc_edit"/>
</dbReference>
<dbReference type="CDD" id="cd00771">
    <property type="entry name" value="ThrRS_core"/>
    <property type="match status" value="1"/>
</dbReference>
<feature type="binding site" evidence="14">
    <location>
        <position position="376"/>
    </location>
    <ligand>
        <name>Zn(2+)</name>
        <dbReference type="ChEBI" id="CHEBI:29105"/>
        <note>catalytic</note>
    </ligand>
</feature>
<dbReference type="SUPFAM" id="SSF81271">
    <property type="entry name" value="TGS-like"/>
    <property type="match status" value="1"/>
</dbReference>
<keyword evidence="9 14" id="KW-0067">ATP-binding</keyword>
<evidence type="ECO:0000259" key="15">
    <source>
        <dbReference type="PROSITE" id="PS50862"/>
    </source>
</evidence>
<dbReference type="EMBL" id="VAFM01000001">
    <property type="protein sequence ID" value="TKW62044.1"/>
    <property type="molecule type" value="Genomic_DNA"/>
</dbReference>
<feature type="domain" description="Aminoacyl-transfer RNA synthetases class-II family profile" evidence="15">
    <location>
        <begin position="280"/>
        <end position="576"/>
    </location>
</feature>
<comment type="caution">
    <text evidence="14">Lacks conserved residue(s) required for the propagation of feature annotation.</text>
</comment>
<comment type="caution">
    <text evidence="17">The sequence shown here is derived from an EMBL/GenBank/DDBJ whole genome shotgun (WGS) entry which is preliminary data.</text>
</comment>
<keyword evidence="11 14" id="KW-0648">Protein biosynthesis</keyword>
<dbReference type="GO" id="GO:0005737">
    <property type="term" value="C:cytoplasm"/>
    <property type="evidence" value="ECO:0007669"/>
    <property type="project" value="UniProtKB-SubCell"/>
</dbReference>
<comment type="cofactor">
    <cofactor evidence="14">
        <name>Zn(2+)</name>
        <dbReference type="ChEBI" id="CHEBI:29105"/>
    </cofactor>
    <text evidence="14">Binds 1 zinc ion per subunit.</text>
</comment>
<evidence type="ECO:0000256" key="11">
    <source>
        <dbReference type="ARBA" id="ARBA00022917"/>
    </source>
</evidence>
<dbReference type="EC" id="6.1.1.3" evidence="14"/>